<feature type="compositionally biased region" description="Acidic residues" evidence="2">
    <location>
        <begin position="367"/>
        <end position="378"/>
    </location>
</feature>
<name>A0A0L0FKB9_9EUKA</name>
<protein>
    <submittedName>
        <fullName evidence="3">Uncharacterized protein</fullName>
    </submittedName>
</protein>
<organism evidence="3 4">
    <name type="scientific">Sphaeroforma arctica JP610</name>
    <dbReference type="NCBI Taxonomy" id="667725"/>
    <lineage>
        <taxon>Eukaryota</taxon>
        <taxon>Ichthyosporea</taxon>
        <taxon>Ichthyophonida</taxon>
        <taxon>Sphaeroforma</taxon>
    </lineage>
</organism>
<evidence type="ECO:0000313" key="4">
    <source>
        <dbReference type="Proteomes" id="UP000054560"/>
    </source>
</evidence>
<feature type="compositionally biased region" description="Basic and acidic residues" evidence="2">
    <location>
        <begin position="11"/>
        <end position="24"/>
    </location>
</feature>
<dbReference type="GeneID" id="25910817"/>
<feature type="region of interest" description="Disordered" evidence="2">
    <location>
        <begin position="516"/>
        <end position="571"/>
    </location>
</feature>
<feature type="region of interest" description="Disordered" evidence="2">
    <location>
        <begin position="1"/>
        <end position="79"/>
    </location>
</feature>
<dbReference type="AlphaFoldDB" id="A0A0L0FKB9"/>
<feature type="coiled-coil region" evidence="1">
    <location>
        <begin position="232"/>
        <end position="259"/>
    </location>
</feature>
<reference evidence="3 4" key="1">
    <citation type="submission" date="2011-02" db="EMBL/GenBank/DDBJ databases">
        <title>The Genome Sequence of Sphaeroforma arctica JP610.</title>
        <authorList>
            <consortium name="The Broad Institute Genome Sequencing Platform"/>
            <person name="Russ C."/>
            <person name="Cuomo C."/>
            <person name="Young S.K."/>
            <person name="Zeng Q."/>
            <person name="Gargeya S."/>
            <person name="Alvarado L."/>
            <person name="Berlin A."/>
            <person name="Chapman S.B."/>
            <person name="Chen Z."/>
            <person name="Freedman E."/>
            <person name="Gellesch M."/>
            <person name="Goldberg J."/>
            <person name="Griggs A."/>
            <person name="Gujja S."/>
            <person name="Heilman E."/>
            <person name="Heiman D."/>
            <person name="Howarth C."/>
            <person name="Mehta T."/>
            <person name="Neiman D."/>
            <person name="Pearson M."/>
            <person name="Roberts A."/>
            <person name="Saif S."/>
            <person name="Shea T."/>
            <person name="Shenoy N."/>
            <person name="Sisk P."/>
            <person name="Stolte C."/>
            <person name="Sykes S."/>
            <person name="White J."/>
            <person name="Yandava C."/>
            <person name="Burger G."/>
            <person name="Gray M.W."/>
            <person name="Holland P.W.H."/>
            <person name="King N."/>
            <person name="Lang F.B.F."/>
            <person name="Roger A.J."/>
            <person name="Ruiz-Trillo I."/>
            <person name="Haas B."/>
            <person name="Nusbaum C."/>
            <person name="Birren B."/>
        </authorList>
    </citation>
    <scope>NUCLEOTIDE SEQUENCE [LARGE SCALE GENOMIC DNA]</scope>
    <source>
        <strain evidence="3 4">JP610</strain>
    </source>
</reference>
<dbReference type="Proteomes" id="UP000054560">
    <property type="component" value="Unassembled WGS sequence"/>
</dbReference>
<evidence type="ECO:0000256" key="2">
    <source>
        <dbReference type="SAM" id="MobiDB-lite"/>
    </source>
</evidence>
<keyword evidence="1" id="KW-0175">Coiled coil</keyword>
<feature type="compositionally biased region" description="Basic and acidic residues" evidence="2">
    <location>
        <begin position="556"/>
        <end position="565"/>
    </location>
</feature>
<feature type="region of interest" description="Disordered" evidence="2">
    <location>
        <begin position="592"/>
        <end position="655"/>
    </location>
</feature>
<feature type="compositionally biased region" description="Polar residues" evidence="2">
    <location>
        <begin position="609"/>
        <end position="624"/>
    </location>
</feature>
<proteinExistence type="predicted"/>
<feature type="compositionally biased region" description="Low complexity" evidence="2">
    <location>
        <begin position="51"/>
        <end position="64"/>
    </location>
</feature>
<feature type="compositionally biased region" description="Low complexity" evidence="2">
    <location>
        <begin position="592"/>
        <end position="608"/>
    </location>
</feature>
<accession>A0A0L0FKB9</accession>
<sequence>MLLSSTLDVGEGDRPHSAMGKEKGLSSAPKGAIDIAESAELKPTRTRTGQSSSSGGAGKSNKNSLAPPSGEQKRTSWGSDFRKSVVQRVPQKLRKKKELRDVVVYERAWPVDRARMEKGKGLESVEILMVLDKPEAAKSLGTTAERTRLCSEYSSKLKVSRDEFFKNMVKSEFAFSKDVIYLDQKLKLKCRHNKKRLWKKMKEEGKKPSEIRERVMQEKAYLIVESKTSVKHKREANLLKQLMEEKEHYSDRKAAALELEDRISIIELQNLQAKDFGVRTHDHYKELLMASQKERRFVIRAHYRAIEKEVEIDIKRINDRREKRAKTAKRAKKKAEAKKKKAQKQLGKDKRTETKALDLADVVNTSGEDEDDDEDEVDQGPSSKHTRQPESKLTPVATLDQNSSINSYTPAAKNLQPRYTTVPDTHPRPGANGLAPKPSRAKPRGDVQSQTVPRNALIIQKSSNLPGSSGGSANAGLIIDPKGVVIDNKGVHPMPRVSGGIIQTGLVPGQQIRKANTGRLTAGPPGQLNRSPTSGPQGQLSRSPASGPVPQARSRGRGDGGDGARLRMATSSAISFPAEKVRDGDVKLRHVASTASGASSTSSRIQSSELENQTSDRSIASQKRTPGRGGTKLPPPDSNQFVPPVRPRVSSQEIK</sequence>
<keyword evidence="4" id="KW-1185">Reference proteome</keyword>
<feature type="region of interest" description="Disordered" evidence="2">
    <location>
        <begin position="321"/>
        <end position="452"/>
    </location>
</feature>
<gene>
    <name evidence="3" type="ORF">SARC_10313</name>
</gene>
<feature type="compositionally biased region" description="Polar residues" evidence="2">
    <location>
        <begin position="528"/>
        <end position="544"/>
    </location>
</feature>
<evidence type="ECO:0000256" key="1">
    <source>
        <dbReference type="SAM" id="Coils"/>
    </source>
</evidence>
<feature type="compositionally biased region" description="Basic and acidic residues" evidence="2">
    <location>
        <begin position="346"/>
        <end position="358"/>
    </location>
</feature>
<dbReference type="EMBL" id="KQ242801">
    <property type="protein sequence ID" value="KNC77219.1"/>
    <property type="molecule type" value="Genomic_DNA"/>
</dbReference>
<feature type="compositionally biased region" description="Polar residues" evidence="2">
    <location>
        <begin position="399"/>
        <end position="409"/>
    </location>
</feature>
<dbReference type="RefSeq" id="XP_014151121.1">
    <property type="nucleotide sequence ID" value="XM_014295646.1"/>
</dbReference>
<feature type="compositionally biased region" description="Basic residues" evidence="2">
    <location>
        <begin position="323"/>
        <end position="343"/>
    </location>
</feature>
<evidence type="ECO:0000313" key="3">
    <source>
        <dbReference type="EMBL" id="KNC77219.1"/>
    </source>
</evidence>